<dbReference type="PANTHER" id="PTHR46430">
    <property type="entry name" value="PROTEIN SKT5-RELATED"/>
    <property type="match status" value="1"/>
</dbReference>
<name>A0A917S828_9BACL</name>
<proteinExistence type="predicted"/>
<gene>
    <name evidence="2" type="ORF">GCM10007968_26400</name>
</gene>
<dbReference type="PANTHER" id="PTHR46430:SF2">
    <property type="entry name" value="CHITIN SYNTHASE REGULATORY FACTOR 4"/>
    <property type="match status" value="1"/>
</dbReference>
<evidence type="ECO:0000313" key="3">
    <source>
        <dbReference type="Proteomes" id="UP000654670"/>
    </source>
</evidence>
<dbReference type="InterPro" id="IPR051726">
    <property type="entry name" value="Chitin_Synth_Reg"/>
</dbReference>
<keyword evidence="1" id="KW-0677">Repeat</keyword>
<sequence>MENSTNSMLEVTLGNTDIESGVTFNLQVAPEHLIRKLRRRRKISIQLYQEPGSTPLAVQSGPESGTYKNEDGEFDYSFPLRQDRMQVSIPYAVLPLFHYGDLVTARISLENSATGEVLSHETLSLFVTKEELLKPLTPSALEEYLRSGIPLDERWEKTSYWLGRYAGDSKVLSAGIDLLKEIAVGGLPEAEKKLYELYSDEHLPVYDESEARKWLARMEQRDQAAPSAAGEGKSVDSKDLPEKITDEAALRTSEQLAEEGSLEAMWMIFTFSRSPQGAAFSKEQAFSYLKTAAAGGYEQAVGALADAFEKNYVFISKENAEDYLAVLESAAEKKLPLAEYLLFQIYYDGVCLGQPVHGDKKKAYTMLNAAAEGGSIEAAYSLWKFYENGNEFLMEQEGALKWLNAAAEQGYAAAEARLGDLYIDGKCLKKDNEKGLYYLGEAAEKNNWDAQMKQFQSYYEGRYKDILFQKDTERAFALLRKFADAGNPNARMLIMDKYENGNEMLIEHREAAGYLKAAADDGFVPAMYKMANVLLDGLYFPKDLERAKKLLENAAAAGYPDAQFALYQYYFSGYKTLKSGQVNRERAYKWLLKAARTLPQAQYEIWVLAGDKKNSDIDITPQNAIEYLFRSAAQKFSPALYHVGMAFGEGREVKKNTQRGIALIEEAVSLHNAEAMYTLSEIRTKGEFGGESVKQDAEEGLHLLLLSAELSYPPACNRVWQLYSEGNLADESEAWVKTIRDTAVQAGYAIEEKSLDTVKKEIAGSKE</sequence>
<dbReference type="RefSeq" id="WP_188804118.1">
    <property type="nucleotide sequence ID" value="NZ_BMOK01000013.1"/>
</dbReference>
<evidence type="ECO:0000313" key="2">
    <source>
        <dbReference type="EMBL" id="GGL61132.1"/>
    </source>
</evidence>
<accession>A0A917S828</accession>
<dbReference type="SUPFAM" id="SSF81901">
    <property type="entry name" value="HCP-like"/>
    <property type="match status" value="3"/>
</dbReference>
<protein>
    <recommendedName>
        <fullName evidence="4">TPR repeat</fullName>
    </recommendedName>
</protein>
<dbReference type="InterPro" id="IPR006597">
    <property type="entry name" value="Sel1-like"/>
</dbReference>
<comment type="caution">
    <text evidence="2">The sequence shown here is derived from an EMBL/GenBank/DDBJ whole genome shotgun (WGS) entry which is preliminary data.</text>
</comment>
<dbReference type="Proteomes" id="UP000654670">
    <property type="component" value="Unassembled WGS sequence"/>
</dbReference>
<dbReference type="SMART" id="SM00671">
    <property type="entry name" value="SEL1"/>
    <property type="match status" value="10"/>
</dbReference>
<dbReference type="InterPro" id="IPR011990">
    <property type="entry name" value="TPR-like_helical_dom_sf"/>
</dbReference>
<reference evidence="2" key="1">
    <citation type="journal article" date="2014" name="Int. J. Syst. Evol. Microbiol.">
        <title>Complete genome sequence of Corynebacterium casei LMG S-19264T (=DSM 44701T), isolated from a smear-ripened cheese.</title>
        <authorList>
            <consortium name="US DOE Joint Genome Institute (JGI-PGF)"/>
            <person name="Walter F."/>
            <person name="Albersmeier A."/>
            <person name="Kalinowski J."/>
            <person name="Ruckert C."/>
        </authorList>
    </citation>
    <scope>NUCLEOTIDE SEQUENCE</scope>
    <source>
        <strain evidence="2">JCM 15325</strain>
    </source>
</reference>
<dbReference type="AlphaFoldDB" id="A0A917S828"/>
<dbReference type="EMBL" id="BMOK01000013">
    <property type="protein sequence ID" value="GGL61132.1"/>
    <property type="molecule type" value="Genomic_DNA"/>
</dbReference>
<dbReference type="Gene3D" id="1.25.40.10">
    <property type="entry name" value="Tetratricopeptide repeat domain"/>
    <property type="match status" value="2"/>
</dbReference>
<keyword evidence="3" id="KW-1185">Reference proteome</keyword>
<dbReference type="Pfam" id="PF08238">
    <property type="entry name" value="Sel1"/>
    <property type="match status" value="9"/>
</dbReference>
<organism evidence="2 3">
    <name type="scientific">Sporolactobacillus putidus</name>
    <dbReference type="NCBI Taxonomy" id="492735"/>
    <lineage>
        <taxon>Bacteria</taxon>
        <taxon>Bacillati</taxon>
        <taxon>Bacillota</taxon>
        <taxon>Bacilli</taxon>
        <taxon>Bacillales</taxon>
        <taxon>Sporolactobacillaceae</taxon>
        <taxon>Sporolactobacillus</taxon>
    </lineage>
</organism>
<evidence type="ECO:0000256" key="1">
    <source>
        <dbReference type="ARBA" id="ARBA00022737"/>
    </source>
</evidence>
<evidence type="ECO:0008006" key="4">
    <source>
        <dbReference type="Google" id="ProtNLM"/>
    </source>
</evidence>
<reference evidence="2" key="2">
    <citation type="submission" date="2020-09" db="EMBL/GenBank/DDBJ databases">
        <authorList>
            <person name="Sun Q."/>
            <person name="Ohkuma M."/>
        </authorList>
    </citation>
    <scope>NUCLEOTIDE SEQUENCE</scope>
    <source>
        <strain evidence="2">JCM 15325</strain>
    </source>
</reference>